<gene>
    <name evidence="2" type="ORF">B0T20DRAFT_397571</name>
</gene>
<dbReference type="EMBL" id="JAUTDP010000015">
    <property type="protein sequence ID" value="KAK3388578.1"/>
    <property type="molecule type" value="Genomic_DNA"/>
</dbReference>
<reference evidence="2" key="2">
    <citation type="submission" date="2023-07" db="EMBL/GenBank/DDBJ databases">
        <authorList>
            <consortium name="Lawrence Berkeley National Laboratory"/>
            <person name="Haridas S."/>
            <person name="Hensen N."/>
            <person name="Bonometti L."/>
            <person name="Westerberg I."/>
            <person name="Brannstrom I.O."/>
            <person name="Guillou S."/>
            <person name="Cros-Aarteil S."/>
            <person name="Calhoun S."/>
            <person name="Kuo A."/>
            <person name="Mondo S."/>
            <person name="Pangilinan J."/>
            <person name="Riley R."/>
            <person name="LaButti K."/>
            <person name="Andreopoulos B."/>
            <person name="Lipzen A."/>
            <person name="Chen C."/>
            <person name="Yanf M."/>
            <person name="Daum C."/>
            <person name="Ng V."/>
            <person name="Clum A."/>
            <person name="Steindorff A."/>
            <person name="Ohm R."/>
            <person name="Martin F."/>
            <person name="Silar P."/>
            <person name="Natvig D."/>
            <person name="Lalanne C."/>
            <person name="Gautier V."/>
            <person name="Ament-velasquez S.L."/>
            <person name="Kruys A."/>
            <person name="Hutchinson M.I."/>
            <person name="Powell A.J."/>
            <person name="Barry K."/>
            <person name="Miller A.N."/>
            <person name="Grigoriev I.V."/>
            <person name="Debuchy R."/>
            <person name="Gladieux P."/>
            <person name="Thoren M.H."/>
            <person name="Johannesson H."/>
        </authorList>
    </citation>
    <scope>NUCLEOTIDE SEQUENCE</scope>
    <source>
        <strain evidence="2">FGSC 1904</strain>
    </source>
</reference>
<proteinExistence type="predicted"/>
<name>A0AAE0NVJ8_SORBR</name>
<feature type="region of interest" description="Disordered" evidence="1">
    <location>
        <begin position="100"/>
        <end position="161"/>
    </location>
</feature>
<accession>A0AAE0NVJ8</accession>
<organism evidence="2 3">
    <name type="scientific">Sordaria brevicollis</name>
    <dbReference type="NCBI Taxonomy" id="83679"/>
    <lineage>
        <taxon>Eukaryota</taxon>
        <taxon>Fungi</taxon>
        <taxon>Dikarya</taxon>
        <taxon>Ascomycota</taxon>
        <taxon>Pezizomycotina</taxon>
        <taxon>Sordariomycetes</taxon>
        <taxon>Sordariomycetidae</taxon>
        <taxon>Sordariales</taxon>
        <taxon>Sordariaceae</taxon>
        <taxon>Sordaria</taxon>
    </lineage>
</organism>
<feature type="region of interest" description="Disordered" evidence="1">
    <location>
        <begin position="38"/>
        <end position="88"/>
    </location>
</feature>
<feature type="region of interest" description="Disordered" evidence="1">
    <location>
        <begin position="1"/>
        <end position="26"/>
    </location>
</feature>
<protein>
    <submittedName>
        <fullName evidence="2">Uncharacterized protein</fullName>
    </submittedName>
</protein>
<reference evidence="2" key="1">
    <citation type="journal article" date="2023" name="Mol. Phylogenet. Evol.">
        <title>Genome-scale phylogeny and comparative genomics of the fungal order Sordariales.</title>
        <authorList>
            <person name="Hensen N."/>
            <person name="Bonometti L."/>
            <person name="Westerberg I."/>
            <person name="Brannstrom I.O."/>
            <person name="Guillou S."/>
            <person name="Cros-Aarteil S."/>
            <person name="Calhoun S."/>
            <person name="Haridas S."/>
            <person name="Kuo A."/>
            <person name="Mondo S."/>
            <person name="Pangilinan J."/>
            <person name="Riley R."/>
            <person name="LaButti K."/>
            <person name="Andreopoulos B."/>
            <person name="Lipzen A."/>
            <person name="Chen C."/>
            <person name="Yan M."/>
            <person name="Daum C."/>
            <person name="Ng V."/>
            <person name="Clum A."/>
            <person name="Steindorff A."/>
            <person name="Ohm R.A."/>
            <person name="Martin F."/>
            <person name="Silar P."/>
            <person name="Natvig D.O."/>
            <person name="Lalanne C."/>
            <person name="Gautier V."/>
            <person name="Ament-Velasquez S.L."/>
            <person name="Kruys A."/>
            <person name="Hutchinson M.I."/>
            <person name="Powell A.J."/>
            <person name="Barry K."/>
            <person name="Miller A.N."/>
            <person name="Grigoriev I.V."/>
            <person name="Debuchy R."/>
            <person name="Gladieux P."/>
            <person name="Hiltunen Thoren M."/>
            <person name="Johannesson H."/>
        </authorList>
    </citation>
    <scope>NUCLEOTIDE SEQUENCE</scope>
    <source>
        <strain evidence="2">FGSC 1904</strain>
    </source>
</reference>
<feature type="compositionally biased region" description="Low complexity" evidence="1">
    <location>
        <begin position="114"/>
        <end position="138"/>
    </location>
</feature>
<evidence type="ECO:0000313" key="2">
    <source>
        <dbReference type="EMBL" id="KAK3388578.1"/>
    </source>
</evidence>
<comment type="caution">
    <text evidence="2">The sequence shown here is derived from an EMBL/GenBank/DDBJ whole genome shotgun (WGS) entry which is preliminary data.</text>
</comment>
<feature type="compositionally biased region" description="Polar residues" evidence="1">
    <location>
        <begin position="47"/>
        <end position="64"/>
    </location>
</feature>
<evidence type="ECO:0000313" key="3">
    <source>
        <dbReference type="Proteomes" id="UP001281003"/>
    </source>
</evidence>
<keyword evidence="3" id="KW-1185">Reference proteome</keyword>
<evidence type="ECO:0000256" key="1">
    <source>
        <dbReference type="SAM" id="MobiDB-lite"/>
    </source>
</evidence>
<dbReference type="Proteomes" id="UP001281003">
    <property type="component" value="Unassembled WGS sequence"/>
</dbReference>
<sequence>MLPMSHPIYDPFASSSPSPQPSLALQVPQQLTIRASVNHSKVKTLAHKQTMSRARKATSSSNEKGINKPHRSRSKNFSPRPELQRLSLKAQPADSLITPAKIPIKPPKQKLPKKSSVPKTLFPKPAKAAVKAKSSPGSDITTKRDAIGTGTGTDNDTEIDTADTTNVANSTTDTNSLTPSVPTVGGHVFARSRIHSDVPLWVRQAGHSSWRSYMYAKQYREEALRKLLEGASQEHEEEEPFSRPFGRAGRRATCRGVGYYNAETDFSRRLPIRAVSLSYAGCV</sequence>
<feature type="compositionally biased region" description="Low complexity" evidence="1">
    <location>
        <begin position="13"/>
        <end position="26"/>
    </location>
</feature>
<dbReference type="AlphaFoldDB" id="A0AAE0NVJ8"/>